<reference evidence="16" key="1">
    <citation type="submission" date="2025-08" db="UniProtKB">
        <authorList>
            <consortium name="RefSeq"/>
        </authorList>
    </citation>
    <scope>IDENTIFICATION</scope>
    <source>
        <tissue evidence="16">Gonads</tissue>
    </source>
</reference>
<dbReference type="FunCoup" id="A0A1S3IWN1">
    <property type="interactions" value="1418"/>
</dbReference>
<evidence type="ECO:0000256" key="1">
    <source>
        <dbReference type="ARBA" id="ARBA00004443"/>
    </source>
</evidence>
<dbReference type="Proteomes" id="UP000085678">
    <property type="component" value="Unplaced"/>
</dbReference>
<dbReference type="InParanoid" id="A0A1S3IWN1"/>
<evidence type="ECO:0000256" key="13">
    <source>
        <dbReference type="ARBA" id="ARBA00046116"/>
    </source>
</evidence>
<dbReference type="GO" id="GO:0005743">
    <property type="term" value="C:mitochondrial inner membrane"/>
    <property type="evidence" value="ECO:0007669"/>
    <property type="project" value="UniProtKB-SubCell"/>
</dbReference>
<dbReference type="Pfam" id="PF05347">
    <property type="entry name" value="Complex1_LYR"/>
    <property type="match status" value="1"/>
</dbReference>
<organism evidence="15 16">
    <name type="scientific">Lingula anatina</name>
    <name type="common">Brachiopod</name>
    <name type="synonym">Lingula unguis</name>
    <dbReference type="NCBI Taxonomy" id="7574"/>
    <lineage>
        <taxon>Eukaryota</taxon>
        <taxon>Metazoa</taxon>
        <taxon>Spiralia</taxon>
        <taxon>Lophotrochozoa</taxon>
        <taxon>Brachiopoda</taxon>
        <taxon>Linguliformea</taxon>
        <taxon>Lingulata</taxon>
        <taxon>Lingulida</taxon>
        <taxon>Linguloidea</taxon>
        <taxon>Lingulidae</taxon>
        <taxon>Lingula</taxon>
    </lineage>
</organism>
<dbReference type="OrthoDB" id="14535at2759"/>
<dbReference type="OMA" id="NMHMESI"/>
<gene>
    <name evidence="16" type="primary">LOC106168001</name>
</gene>
<evidence type="ECO:0000259" key="14">
    <source>
        <dbReference type="Pfam" id="PF05347"/>
    </source>
</evidence>
<keyword evidence="15" id="KW-1185">Reference proteome</keyword>
<evidence type="ECO:0000256" key="7">
    <source>
        <dbReference type="ARBA" id="ARBA00022792"/>
    </source>
</evidence>
<dbReference type="CDD" id="cd20266">
    <property type="entry name" value="Complex1_LYR_NDUFA6_LYRM6"/>
    <property type="match status" value="1"/>
</dbReference>
<evidence type="ECO:0000256" key="9">
    <source>
        <dbReference type="ARBA" id="ARBA00023128"/>
    </source>
</evidence>
<dbReference type="GO" id="GO:0006979">
    <property type="term" value="P:response to oxidative stress"/>
    <property type="evidence" value="ECO:0007669"/>
    <property type="project" value="TreeGrafter"/>
</dbReference>
<feature type="domain" description="Complex 1 LYR protein" evidence="14">
    <location>
        <begin position="63"/>
        <end position="96"/>
    </location>
</feature>
<keyword evidence="10" id="KW-0472">Membrane</keyword>
<dbReference type="InterPro" id="IPR008011">
    <property type="entry name" value="Complex1_LYR_dom"/>
</dbReference>
<evidence type="ECO:0000256" key="5">
    <source>
        <dbReference type="ARBA" id="ARBA00022448"/>
    </source>
</evidence>
<name>A0A1S3IWN1_LINAN</name>
<dbReference type="GeneID" id="106168001"/>
<dbReference type="PANTHER" id="PTHR12964:SF0">
    <property type="entry name" value="NADH DEHYDROGENASE [UBIQUINONE] 1 ALPHA SUBCOMPLEX SUBUNIT 6"/>
    <property type="match status" value="1"/>
</dbReference>
<evidence type="ECO:0000256" key="3">
    <source>
        <dbReference type="ARBA" id="ARBA00011790"/>
    </source>
</evidence>
<keyword evidence="6" id="KW-0679">Respiratory chain</keyword>
<keyword evidence="5" id="KW-0813">Transport</keyword>
<dbReference type="InterPro" id="IPR045299">
    <property type="entry name" value="Complex1_LYR_NDUFA6_LYRM6"/>
</dbReference>
<evidence type="ECO:0000256" key="6">
    <source>
        <dbReference type="ARBA" id="ARBA00022660"/>
    </source>
</evidence>
<evidence type="ECO:0000256" key="11">
    <source>
        <dbReference type="ARBA" id="ARBA00030213"/>
    </source>
</evidence>
<evidence type="ECO:0000256" key="2">
    <source>
        <dbReference type="ARBA" id="ARBA00009508"/>
    </source>
</evidence>
<comment type="function">
    <text evidence="13">Accessory subunit of the mitochondrial membrane respiratory chain NADH dehydrogenase (Complex I), that is believed to be not involved in catalysis. Required for proper complex I assembly. Complex I functions in the transfer of electrons from NADH to the respiratory chain. The immediate electron acceptor for the enzyme is believed to be ubiquinone.</text>
</comment>
<protein>
    <recommendedName>
        <fullName evidence="4">NADH dehydrogenase [ubiquinone] 1 alpha subcomplex subunit 6</fullName>
    </recommendedName>
    <alternativeName>
        <fullName evidence="11">Complex I-B14</fullName>
    </alternativeName>
    <alternativeName>
        <fullName evidence="12">NADH-ubiquinone oxidoreductase B14 subunit</fullName>
    </alternativeName>
</protein>
<dbReference type="GO" id="GO:0045271">
    <property type="term" value="C:respiratory chain complex I"/>
    <property type="evidence" value="ECO:0007669"/>
    <property type="project" value="InterPro"/>
</dbReference>
<keyword evidence="7" id="KW-0999">Mitochondrion inner membrane</keyword>
<evidence type="ECO:0000313" key="16">
    <source>
        <dbReference type="RefSeq" id="XP_013402376.1"/>
    </source>
</evidence>
<accession>A0A1S3IWN1</accession>
<evidence type="ECO:0000256" key="10">
    <source>
        <dbReference type="ARBA" id="ARBA00023136"/>
    </source>
</evidence>
<keyword evidence="9" id="KW-0496">Mitochondrion</keyword>
<evidence type="ECO:0000256" key="12">
    <source>
        <dbReference type="ARBA" id="ARBA00032352"/>
    </source>
</evidence>
<evidence type="ECO:0000313" key="15">
    <source>
        <dbReference type="Proteomes" id="UP000085678"/>
    </source>
</evidence>
<evidence type="ECO:0000256" key="4">
    <source>
        <dbReference type="ARBA" id="ARBA00016386"/>
    </source>
</evidence>
<dbReference type="STRING" id="7574.A0A1S3IWN1"/>
<comment type="subunit">
    <text evidence="3">Mammalian complex I is composed of 45 different subunits.</text>
</comment>
<sequence length="130" mass="15247">MASKKVGSAVSAHVFQSGIKIAKPVVSRDNLEVKQRVLQTFTAWYIAIPRFLTTANFDATVPQARQILKEEFRKNKDVTDLRVIDTLLIQAQQQFDDLHNVYSQHYHIKQYFRKQDKRDFLQKFYDGDNK</sequence>
<dbReference type="RefSeq" id="XP_013402376.1">
    <property type="nucleotide sequence ID" value="XM_013546922.1"/>
</dbReference>
<comment type="similarity">
    <text evidence="2">Belongs to the complex I LYR family.</text>
</comment>
<evidence type="ECO:0000256" key="8">
    <source>
        <dbReference type="ARBA" id="ARBA00022982"/>
    </source>
</evidence>
<keyword evidence="8" id="KW-0249">Electron transport</keyword>
<dbReference type="KEGG" id="lak:106168001"/>
<dbReference type="InterPro" id="IPR016488">
    <property type="entry name" value="NADH_Ub_cplx-1_asu_su-6"/>
</dbReference>
<dbReference type="PANTHER" id="PTHR12964">
    <property type="entry name" value="NADH-UBIQUINONE OXIDOREDUCTASE B14 SUBUNIT"/>
    <property type="match status" value="1"/>
</dbReference>
<dbReference type="AlphaFoldDB" id="A0A1S3IWN1"/>
<comment type="subcellular location">
    <subcellularLocation>
        <location evidence="1">Mitochondrion inner membrane</location>
        <topology evidence="1">Peripheral membrane protein</topology>
        <orientation evidence="1">Matrix side</orientation>
    </subcellularLocation>
</comment>
<proteinExistence type="inferred from homology"/>